<evidence type="ECO:0000313" key="2">
    <source>
        <dbReference type="Proteomes" id="UP000445000"/>
    </source>
</evidence>
<protein>
    <recommendedName>
        <fullName evidence="3">DUF4375 domain-containing protein</fullName>
    </recommendedName>
</protein>
<organism evidence="1 2">
    <name type="scientific">Steroidobacter agaridevorans</name>
    <dbReference type="NCBI Taxonomy" id="2695856"/>
    <lineage>
        <taxon>Bacteria</taxon>
        <taxon>Pseudomonadati</taxon>
        <taxon>Pseudomonadota</taxon>
        <taxon>Gammaproteobacteria</taxon>
        <taxon>Steroidobacterales</taxon>
        <taxon>Steroidobacteraceae</taxon>
        <taxon>Steroidobacter</taxon>
    </lineage>
</organism>
<evidence type="ECO:0008006" key="3">
    <source>
        <dbReference type="Google" id="ProtNLM"/>
    </source>
</evidence>
<reference evidence="2" key="1">
    <citation type="submission" date="2020-01" db="EMBL/GenBank/DDBJ databases">
        <title>'Steroidobacter agaridevorans' sp. nov., agar-degrading bacteria isolated from rhizosphere soils.</title>
        <authorList>
            <person name="Ikenaga M."/>
            <person name="Kataoka M."/>
            <person name="Murouchi A."/>
            <person name="Katsuragi S."/>
            <person name="Sakai M."/>
        </authorList>
    </citation>
    <scope>NUCLEOTIDE SEQUENCE [LARGE SCALE GENOMIC DNA]</scope>
    <source>
        <strain evidence="2">YU21-B</strain>
    </source>
</reference>
<dbReference type="EMBL" id="BLJN01000002">
    <property type="protein sequence ID" value="GFE79978.1"/>
    <property type="molecule type" value="Genomic_DNA"/>
</dbReference>
<evidence type="ECO:0000313" key="1">
    <source>
        <dbReference type="EMBL" id="GFE79978.1"/>
    </source>
</evidence>
<dbReference type="Proteomes" id="UP000445000">
    <property type="component" value="Unassembled WGS sequence"/>
</dbReference>
<sequence>MDRVTKLKAVLEEAGIADHEPYVYEEQAQKEPGAILETVTLFRAIQQEMLGRDRADWLDLFAKNISQRQSGQSPFHEAICAVAASNVDRSALIEVIRYFQSHMVYFFLNIHDGTRPVRHEDEGLTFRLAYEDRAGYADDDYDRKIDRMRLLPDELHALYENFLTDSGDDFLSRY</sequence>
<proteinExistence type="predicted"/>
<dbReference type="AlphaFoldDB" id="A0A829YAW1"/>
<keyword evidence="2" id="KW-1185">Reference proteome</keyword>
<comment type="caution">
    <text evidence="1">The sequence shown here is derived from an EMBL/GenBank/DDBJ whole genome shotgun (WGS) entry which is preliminary data.</text>
</comment>
<accession>A0A829YAW1</accession>
<gene>
    <name evidence="1" type="ORF">GCM10011487_19780</name>
</gene>
<name>A0A829YAW1_9GAMM</name>